<feature type="transmembrane region" description="Helical" evidence="10">
    <location>
        <begin position="40"/>
        <end position="58"/>
    </location>
</feature>
<comment type="similarity">
    <text evidence="3 10">Belongs to the ALG6/ALG8 glucosyltransferase family.</text>
</comment>
<dbReference type="WBParaSite" id="PSAMB.scaffold20085size759.g38009.t1">
    <property type="protein sequence ID" value="PSAMB.scaffold20085size759.g38009.t1"/>
    <property type="gene ID" value="PSAMB.scaffold20085size759.g38009"/>
</dbReference>
<evidence type="ECO:0000256" key="10">
    <source>
        <dbReference type="RuleBase" id="RU363110"/>
    </source>
</evidence>
<name>A0A914VIN1_9BILA</name>
<dbReference type="AlphaFoldDB" id="A0A914VIN1"/>
<dbReference type="InterPro" id="IPR004856">
    <property type="entry name" value="Glyco_trans_ALG6/ALG8"/>
</dbReference>
<reference evidence="12" key="1">
    <citation type="submission" date="2022-11" db="UniProtKB">
        <authorList>
            <consortium name="WormBaseParasite"/>
        </authorList>
    </citation>
    <scope>IDENTIFICATION</scope>
</reference>
<evidence type="ECO:0000313" key="12">
    <source>
        <dbReference type="WBParaSite" id="PSAMB.scaffold20085size759.g38009.t1"/>
    </source>
</evidence>
<keyword evidence="11" id="KW-1185">Reference proteome</keyword>
<dbReference type="EC" id="2.4.1.-" evidence="10"/>
<evidence type="ECO:0000256" key="6">
    <source>
        <dbReference type="ARBA" id="ARBA00022692"/>
    </source>
</evidence>
<evidence type="ECO:0000256" key="1">
    <source>
        <dbReference type="ARBA" id="ARBA00004477"/>
    </source>
</evidence>
<keyword evidence="5 10" id="KW-0808">Transferase</keyword>
<feature type="transmembrane region" description="Helical" evidence="10">
    <location>
        <begin position="157"/>
        <end position="176"/>
    </location>
</feature>
<keyword evidence="6 10" id="KW-0812">Transmembrane</keyword>
<feature type="transmembrane region" description="Helical" evidence="10">
    <location>
        <begin position="133"/>
        <end position="151"/>
    </location>
</feature>
<accession>A0A914VIN1</accession>
<protein>
    <recommendedName>
        <fullName evidence="10">Alpha-1,3-glucosyltransferase</fullName>
        <ecNumber evidence="10">2.4.1.-</ecNumber>
    </recommendedName>
</protein>
<comment type="subcellular location">
    <subcellularLocation>
        <location evidence="1 10">Endoplasmic reticulum membrane</location>
        <topology evidence="1 10">Multi-pass membrane protein</topology>
    </subcellularLocation>
</comment>
<comment type="pathway">
    <text evidence="2 10">Protein modification; protein glycosylation.</text>
</comment>
<dbReference type="GO" id="GO:0005789">
    <property type="term" value="C:endoplasmic reticulum membrane"/>
    <property type="evidence" value="ECO:0007669"/>
    <property type="project" value="UniProtKB-SubCell"/>
</dbReference>
<keyword evidence="9 10" id="KW-0472">Membrane</keyword>
<dbReference type="Pfam" id="PF03155">
    <property type="entry name" value="Alg6_Alg8"/>
    <property type="match status" value="1"/>
</dbReference>
<evidence type="ECO:0000256" key="9">
    <source>
        <dbReference type="ARBA" id="ARBA00023136"/>
    </source>
</evidence>
<evidence type="ECO:0000256" key="8">
    <source>
        <dbReference type="ARBA" id="ARBA00022989"/>
    </source>
</evidence>
<keyword evidence="4 10" id="KW-0328">Glycosyltransferase</keyword>
<dbReference type="Proteomes" id="UP000887566">
    <property type="component" value="Unplaced"/>
</dbReference>
<evidence type="ECO:0000313" key="11">
    <source>
        <dbReference type="Proteomes" id="UP000887566"/>
    </source>
</evidence>
<evidence type="ECO:0000256" key="5">
    <source>
        <dbReference type="ARBA" id="ARBA00022679"/>
    </source>
</evidence>
<dbReference type="PANTHER" id="PTHR12413:SF2">
    <property type="entry name" value="DOLICHYL PYROPHOSPHATE GLC1MAN9GLCNAC2 ALPHA-1,3-GLUCOSYLTRANSFERASE-RELATED"/>
    <property type="match status" value="1"/>
</dbReference>
<dbReference type="PANTHER" id="PTHR12413">
    <property type="entry name" value="DOLICHYL GLYCOSYLTRANSFERASE"/>
    <property type="match status" value="1"/>
</dbReference>
<organism evidence="11 12">
    <name type="scientific">Plectus sambesii</name>
    <dbReference type="NCBI Taxonomy" id="2011161"/>
    <lineage>
        <taxon>Eukaryota</taxon>
        <taxon>Metazoa</taxon>
        <taxon>Ecdysozoa</taxon>
        <taxon>Nematoda</taxon>
        <taxon>Chromadorea</taxon>
        <taxon>Plectida</taxon>
        <taxon>Plectina</taxon>
        <taxon>Plectoidea</taxon>
        <taxon>Plectidae</taxon>
        <taxon>Plectus</taxon>
    </lineage>
</organism>
<keyword evidence="8 10" id="KW-1133">Transmembrane helix</keyword>
<feature type="transmembrane region" description="Helical" evidence="10">
    <location>
        <begin position="197"/>
        <end position="217"/>
    </location>
</feature>
<evidence type="ECO:0000256" key="3">
    <source>
        <dbReference type="ARBA" id="ARBA00008715"/>
    </source>
</evidence>
<sequence>LYLAPAYAAYYLRHYIFQAEKSKPNDHWIRSFSLLRCVKLALVIITPFIVSFGPFIFLGQINQVLQRLFPIKRGLTHAYWAPNLWTLYNSADLLAYQALKRLGRLPVGVAAPTYTSGLVQEYAHSILPSISPLVTLLLTAGSMLPFCLITLRGRVSFLSILTLCAFNSYLFGWHVHEKAILLITIPLAISAVQDRRFAGCFVVLATVAHCSLFPLFFTGFEAPIKYGTTILYSAFAVYGLRFRFGLESLHISK</sequence>
<evidence type="ECO:0000256" key="2">
    <source>
        <dbReference type="ARBA" id="ARBA00004922"/>
    </source>
</evidence>
<proteinExistence type="inferred from homology"/>
<comment type="caution">
    <text evidence="10">Lacks conserved residue(s) required for the propagation of feature annotation.</text>
</comment>
<evidence type="ECO:0000256" key="7">
    <source>
        <dbReference type="ARBA" id="ARBA00022824"/>
    </source>
</evidence>
<keyword evidence="7 10" id="KW-0256">Endoplasmic reticulum</keyword>
<dbReference type="GO" id="GO:0042283">
    <property type="term" value="F:dolichyl pyrophosphate Glc1Man9GlcNAc2 alpha-1,3-glucosyltransferase activity"/>
    <property type="evidence" value="ECO:0007669"/>
    <property type="project" value="TreeGrafter"/>
</dbReference>
<dbReference type="GO" id="GO:0006487">
    <property type="term" value="P:protein N-linked glycosylation"/>
    <property type="evidence" value="ECO:0007669"/>
    <property type="project" value="TreeGrafter"/>
</dbReference>
<evidence type="ECO:0000256" key="4">
    <source>
        <dbReference type="ARBA" id="ARBA00022676"/>
    </source>
</evidence>